<dbReference type="UniPathway" id="UPA00241">
    <property type="reaction ID" value="UER00356"/>
</dbReference>
<evidence type="ECO:0000256" key="2">
    <source>
        <dbReference type="ARBA" id="ARBA00022741"/>
    </source>
</evidence>
<proteinExistence type="inferred from homology"/>
<dbReference type="EC" id="2.7.1.24" evidence="5 6"/>
<dbReference type="EMBL" id="AOPO01000002">
    <property type="protein sequence ID" value="ELY22282.1"/>
    <property type="molecule type" value="Genomic_DNA"/>
</dbReference>
<name>L9UC38_9GAMM</name>
<dbReference type="SUPFAM" id="SSF52540">
    <property type="entry name" value="P-loop containing nucleoside triphosphate hydrolases"/>
    <property type="match status" value="1"/>
</dbReference>
<comment type="subcellular location">
    <subcellularLocation>
        <location evidence="5">Cytoplasm</location>
    </subcellularLocation>
</comment>
<comment type="catalytic activity">
    <reaction evidence="5">
        <text>3'-dephospho-CoA + ATP = ADP + CoA + H(+)</text>
        <dbReference type="Rhea" id="RHEA:18245"/>
        <dbReference type="ChEBI" id="CHEBI:15378"/>
        <dbReference type="ChEBI" id="CHEBI:30616"/>
        <dbReference type="ChEBI" id="CHEBI:57287"/>
        <dbReference type="ChEBI" id="CHEBI:57328"/>
        <dbReference type="ChEBI" id="CHEBI:456216"/>
        <dbReference type="EC" id="2.7.1.24"/>
    </reaction>
</comment>
<comment type="pathway">
    <text evidence="5">Cofactor biosynthesis; coenzyme A biosynthesis; CoA from (R)-pantothenate: step 5/5.</text>
</comment>
<keyword evidence="2 5" id="KW-0547">Nucleotide-binding</keyword>
<comment type="caution">
    <text evidence="7">The sequence shown here is derived from an EMBL/GenBank/DDBJ whole genome shotgun (WGS) entry which is preliminary data.</text>
</comment>
<evidence type="ECO:0000256" key="3">
    <source>
        <dbReference type="ARBA" id="ARBA00022840"/>
    </source>
</evidence>
<keyword evidence="5" id="KW-0808">Transferase</keyword>
<dbReference type="NCBIfam" id="TIGR00152">
    <property type="entry name" value="dephospho-CoA kinase"/>
    <property type="match status" value="1"/>
</dbReference>
<dbReference type="Gene3D" id="3.40.50.300">
    <property type="entry name" value="P-loop containing nucleotide triphosphate hydrolases"/>
    <property type="match status" value="1"/>
</dbReference>
<comment type="function">
    <text evidence="5">Catalyzes the phosphorylation of the 3'-hydroxyl group of dephosphocoenzyme A to form coenzyme A.</text>
</comment>
<reference evidence="7 8" key="1">
    <citation type="journal article" date="2013" name="Genome Announc.">
        <title>Draft Genome of the Marine Gammaproteobacterium Halomonas titanicae.</title>
        <authorList>
            <person name="Sanchez-Porro C."/>
            <person name="de la Haba R.R."/>
            <person name="Cruz-Hernandez N."/>
            <person name="Gonzalez J.M."/>
            <person name="Reyes-Guirao C."/>
            <person name="Navarro-Sampedro L."/>
            <person name="Carballo M."/>
            <person name="Ventosa A."/>
        </authorList>
    </citation>
    <scope>NUCLEOTIDE SEQUENCE [LARGE SCALE GENOMIC DNA]</scope>
    <source>
        <strain evidence="7 8">BH1</strain>
    </source>
</reference>
<evidence type="ECO:0000313" key="8">
    <source>
        <dbReference type="Proteomes" id="UP000011651"/>
    </source>
</evidence>
<dbReference type="PROSITE" id="PS51219">
    <property type="entry name" value="DPCK"/>
    <property type="match status" value="1"/>
</dbReference>
<dbReference type="AlphaFoldDB" id="L9UC38"/>
<dbReference type="GO" id="GO:0005737">
    <property type="term" value="C:cytoplasm"/>
    <property type="evidence" value="ECO:0007669"/>
    <property type="project" value="UniProtKB-SubCell"/>
</dbReference>
<keyword evidence="5" id="KW-0963">Cytoplasm</keyword>
<dbReference type="CDD" id="cd02022">
    <property type="entry name" value="DPCK"/>
    <property type="match status" value="1"/>
</dbReference>
<evidence type="ECO:0000256" key="5">
    <source>
        <dbReference type="HAMAP-Rule" id="MF_00376"/>
    </source>
</evidence>
<dbReference type="InterPro" id="IPR027417">
    <property type="entry name" value="P-loop_NTPase"/>
</dbReference>
<keyword evidence="3 5" id="KW-0067">ATP-binding</keyword>
<dbReference type="PATRIC" id="fig|1204738.3.peg.1283"/>
<sequence length="222" mass="24927">MSHVNFGHVKRGPINFSYMRQQMIIGLTGGIGSGKSTVARAFETLGAAWVDADDVAREIVLPEEPALLAIRNRFGGQVMHQDGTLNRAALREIIFNDPKQRQWLESITHPRIRERLLQHLARLKAQGAPYVLLVSPLLFESGQNTLVNRAVVVDVPQALQLSRTQQRDGVSESQVRAILAAQLSREQRLAKADDVIDNSGDHASMMEQVARLDERYRRQLNY</sequence>
<keyword evidence="5 7" id="KW-0418">Kinase</keyword>
<gene>
    <name evidence="5" type="primary">coaE</name>
    <name evidence="7" type="ORF">HALTITAN_0856</name>
</gene>
<protein>
    <recommendedName>
        <fullName evidence="5 6">Dephospho-CoA kinase</fullName>
        <ecNumber evidence="5 6">2.7.1.24</ecNumber>
    </recommendedName>
    <alternativeName>
        <fullName evidence="5">Dephosphocoenzyme A kinase</fullName>
    </alternativeName>
</protein>
<feature type="binding site" evidence="5">
    <location>
        <begin position="32"/>
        <end position="37"/>
    </location>
    <ligand>
        <name>ATP</name>
        <dbReference type="ChEBI" id="CHEBI:30616"/>
    </ligand>
</feature>
<dbReference type="GO" id="GO:0015937">
    <property type="term" value="P:coenzyme A biosynthetic process"/>
    <property type="evidence" value="ECO:0007669"/>
    <property type="project" value="UniProtKB-UniRule"/>
</dbReference>
<comment type="similarity">
    <text evidence="1 5">Belongs to the CoaE family.</text>
</comment>
<dbReference type="InterPro" id="IPR001977">
    <property type="entry name" value="Depp_CoAkinase"/>
</dbReference>
<evidence type="ECO:0000256" key="6">
    <source>
        <dbReference type="NCBIfam" id="TIGR00152"/>
    </source>
</evidence>
<dbReference type="Pfam" id="PF01121">
    <property type="entry name" value="CoaE"/>
    <property type="match status" value="1"/>
</dbReference>
<dbReference type="GO" id="GO:0005524">
    <property type="term" value="F:ATP binding"/>
    <property type="evidence" value="ECO:0007669"/>
    <property type="project" value="UniProtKB-UniRule"/>
</dbReference>
<organism evidence="7 8">
    <name type="scientific">Vreelandella titanicae BH1</name>
    <dbReference type="NCBI Taxonomy" id="1204738"/>
    <lineage>
        <taxon>Bacteria</taxon>
        <taxon>Pseudomonadati</taxon>
        <taxon>Pseudomonadota</taxon>
        <taxon>Gammaproteobacteria</taxon>
        <taxon>Oceanospirillales</taxon>
        <taxon>Halomonadaceae</taxon>
        <taxon>Vreelandella</taxon>
    </lineage>
</organism>
<dbReference type="Proteomes" id="UP000011651">
    <property type="component" value="Unassembled WGS sequence"/>
</dbReference>
<dbReference type="PANTHER" id="PTHR10695:SF46">
    <property type="entry name" value="BIFUNCTIONAL COENZYME A SYNTHASE-RELATED"/>
    <property type="match status" value="1"/>
</dbReference>
<dbReference type="PANTHER" id="PTHR10695">
    <property type="entry name" value="DEPHOSPHO-COA KINASE-RELATED"/>
    <property type="match status" value="1"/>
</dbReference>
<evidence type="ECO:0000256" key="1">
    <source>
        <dbReference type="ARBA" id="ARBA00009018"/>
    </source>
</evidence>
<accession>L9UC38</accession>
<dbReference type="HAMAP" id="MF_00376">
    <property type="entry name" value="Dephospho_CoA_kinase"/>
    <property type="match status" value="1"/>
</dbReference>
<dbReference type="GO" id="GO:0004140">
    <property type="term" value="F:dephospho-CoA kinase activity"/>
    <property type="evidence" value="ECO:0007669"/>
    <property type="project" value="UniProtKB-UniRule"/>
</dbReference>
<evidence type="ECO:0000256" key="4">
    <source>
        <dbReference type="ARBA" id="ARBA00022993"/>
    </source>
</evidence>
<evidence type="ECO:0000313" key="7">
    <source>
        <dbReference type="EMBL" id="ELY22282.1"/>
    </source>
</evidence>
<keyword evidence="4 5" id="KW-0173">Coenzyme A biosynthesis</keyword>